<feature type="region of interest" description="Disordered" evidence="1">
    <location>
        <begin position="211"/>
        <end position="239"/>
    </location>
</feature>
<comment type="caution">
    <text evidence="2">The sequence shown here is derived from an EMBL/GenBank/DDBJ whole genome shotgun (WGS) entry which is preliminary data.</text>
</comment>
<dbReference type="Proteomes" id="UP001249851">
    <property type="component" value="Unassembled WGS sequence"/>
</dbReference>
<feature type="compositionally biased region" description="Basic and acidic residues" evidence="1">
    <location>
        <begin position="48"/>
        <end position="59"/>
    </location>
</feature>
<keyword evidence="3" id="KW-1185">Reference proteome</keyword>
<organism evidence="2 3">
    <name type="scientific">Acropora cervicornis</name>
    <name type="common">Staghorn coral</name>
    <dbReference type="NCBI Taxonomy" id="6130"/>
    <lineage>
        <taxon>Eukaryota</taxon>
        <taxon>Metazoa</taxon>
        <taxon>Cnidaria</taxon>
        <taxon>Anthozoa</taxon>
        <taxon>Hexacorallia</taxon>
        <taxon>Scleractinia</taxon>
        <taxon>Astrocoeniina</taxon>
        <taxon>Acroporidae</taxon>
        <taxon>Acropora</taxon>
    </lineage>
</organism>
<dbReference type="AlphaFoldDB" id="A0AAD9Q8X8"/>
<feature type="region of interest" description="Disordered" evidence="1">
    <location>
        <begin position="1"/>
        <end position="79"/>
    </location>
</feature>
<protein>
    <submittedName>
        <fullName evidence="2">Uncharacterized protein</fullName>
    </submittedName>
</protein>
<feature type="compositionally biased region" description="Basic and acidic residues" evidence="1">
    <location>
        <begin position="227"/>
        <end position="239"/>
    </location>
</feature>
<reference evidence="2" key="2">
    <citation type="journal article" date="2023" name="Science">
        <title>Genomic signatures of disease resistance in endangered staghorn corals.</title>
        <authorList>
            <person name="Vollmer S.V."/>
            <person name="Selwyn J.D."/>
            <person name="Despard B.A."/>
            <person name="Roesel C.L."/>
        </authorList>
    </citation>
    <scope>NUCLEOTIDE SEQUENCE</scope>
    <source>
        <strain evidence="2">K2</strain>
    </source>
</reference>
<evidence type="ECO:0000256" key="1">
    <source>
        <dbReference type="SAM" id="MobiDB-lite"/>
    </source>
</evidence>
<feature type="compositionally biased region" description="Polar residues" evidence="1">
    <location>
        <begin position="215"/>
        <end position="226"/>
    </location>
</feature>
<reference evidence="2" key="1">
    <citation type="journal article" date="2023" name="G3 (Bethesda)">
        <title>Whole genome assembly and annotation of the endangered Caribbean coral Acropora cervicornis.</title>
        <authorList>
            <person name="Selwyn J.D."/>
            <person name="Vollmer S.V."/>
        </authorList>
    </citation>
    <scope>NUCLEOTIDE SEQUENCE</scope>
    <source>
        <strain evidence="2">K2</strain>
    </source>
</reference>
<evidence type="ECO:0000313" key="3">
    <source>
        <dbReference type="Proteomes" id="UP001249851"/>
    </source>
</evidence>
<feature type="compositionally biased region" description="Basic and acidic residues" evidence="1">
    <location>
        <begin position="252"/>
        <end position="261"/>
    </location>
</feature>
<sequence length="279" mass="32358">MSEKVIAEVLPQDEVSQVQSRRTDEGNEEGTSQLPADDSSDVAETNEEQPKSDDFEPARKKARKSTPKKAENTATVGQDKYPFARSRGIRIFSDREIESQDAEMTKEYWRFWNDTAEELCSNRAYNDWGKRDLKLYIDAAWIIHKTYLQELRERELAELLRELQDKYGYSELPSKLKTQDQAVTTALSKLQDSTANLNELNLELSRTRGKAMNLKQRQVSDAYPSTQKEEETRGMNKQISELEKTLYEGMSEVKRDQDSMKKALNRQKTLVFKARQERP</sequence>
<dbReference type="EMBL" id="JARQWQ010000053">
    <property type="protein sequence ID" value="KAK2556890.1"/>
    <property type="molecule type" value="Genomic_DNA"/>
</dbReference>
<accession>A0AAD9Q8X8</accession>
<feature type="compositionally biased region" description="Acidic residues" evidence="1">
    <location>
        <begin position="38"/>
        <end position="47"/>
    </location>
</feature>
<name>A0AAD9Q8X8_ACRCE</name>
<gene>
    <name evidence="2" type="ORF">P5673_021104</name>
</gene>
<evidence type="ECO:0000313" key="2">
    <source>
        <dbReference type="EMBL" id="KAK2556890.1"/>
    </source>
</evidence>
<feature type="region of interest" description="Disordered" evidence="1">
    <location>
        <begin position="252"/>
        <end position="279"/>
    </location>
</feature>
<proteinExistence type="predicted"/>